<dbReference type="Gene3D" id="1.20.1250.20">
    <property type="entry name" value="MFS general substrate transporter like domains"/>
    <property type="match status" value="1"/>
</dbReference>
<keyword evidence="2" id="KW-0813">Transport</keyword>
<dbReference type="Pfam" id="PF07690">
    <property type="entry name" value="MFS_1"/>
    <property type="match status" value="1"/>
</dbReference>
<feature type="transmembrane region" description="Helical" evidence="7">
    <location>
        <begin position="193"/>
        <end position="220"/>
    </location>
</feature>
<proteinExistence type="predicted"/>
<evidence type="ECO:0000256" key="1">
    <source>
        <dbReference type="ARBA" id="ARBA00004651"/>
    </source>
</evidence>
<protein>
    <submittedName>
        <fullName evidence="8">MFS transporter</fullName>
    </submittedName>
</protein>
<feature type="transmembrane region" description="Helical" evidence="7">
    <location>
        <begin position="149"/>
        <end position="172"/>
    </location>
</feature>
<dbReference type="Proteomes" id="UP001206206">
    <property type="component" value="Unassembled WGS sequence"/>
</dbReference>
<dbReference type="RefSeq" id="WP_255925854.1">
    <property type="nucleotide sequence ID" value="NZ_JANFNH010000004.1"/>
</dbReference>
<evidence type="ECO:0000313" key="8">
    <source>
        <dbReference type="EMBL" id="MCQ4041862.1"/>
    </source>
</evidence>
<keyword evidence="4 7" id="KW-0812">Transmembrane</keyword>
<dbReference type="PANTHER" id="PTHR23517">
    <property type="entry name" value="RESISTANCE PROTEIN MDTM, PUTATIVE-RELATED-RELATED"/>
    <property type="match status" value="1"/>
</dbReference>
<sequence>MGTLIDSVGFGLYVTGSVVFFTRSVGLSAGQVGIGLSVAGVTGLLAAVPLGHLADRKGPREVAIGLALAQTALMACYALVHSFPGFLVVASLFSAAERGSQAVRAALLAGVVDSASRVKVQAYLRSVFNVGISAGTLAASTALQADSRSLYLALIFGNSLSFLLLASTTAMLPRTTTAPKTAAKRGPGVLSDWPYLSLGILNGLLGVNSTVLMVGIPVWISLHTGAPRALISLLFFANTVLTVLLQVRVSRGSEDVATAARALAISGVATGAACLLLAPAAWLTPVWATAVLIAATLALTYGELLSSAGGWGISFGLARADAQGSYQGGFTVGFAGRDIIGPFLVVSVAVGHGTLGWSELCVLFLALGATVPVTTRWALRRAAQVPAEALPEGPATKL</sequence>
<dbReference type="InterPro" id="IPR011701">
    <property type="entry name" value="MFS"/>
</dbReference>
<name>A0ABT1P918_9ACTN</name>
<keyword evidence="9" id="KW-1185">Reference proteome</keyword>
<dbReference type="EMBL" id="JANFNH010000004">
    <property type="protein sequence ID" value="MCQ4041862.1"/>
    <property type="molecule type" value="Genomic_DNA"/>
</dbReference>
<dbReference type="InterPro" id="IPR050171">
    <property type="entry name" value="MFS_Transporters"/>
</dbReference>
<evidence type="ECO:0000256" key="7">
    <source>
        <dbReference type="SAM" id="Phobius"/>
    </source>
</evidence>
<reference evidence="8 9" key="1">
    <citation type="submission" date="2022-06" db="EMBL/GenBank/DDBJ databases">
        <title>Draft genome sequence of type strain Streptomyces rubrisoli DSM 42083.</title>
        <authorList>
            <person name="Duangmal K."/>
            <person name="Klaysubun C."/>
        </authorList>
    </citation>
    <scope>NUCLEOTIDE SEQUENCE [LARGE SCALE GENOMIC DNA]</scope>
    <source>
        <strain evidence="8 9">DSM 42083</strain>
    </source>
</reference>
<feature type="transmembrane region" description="Helical" evidence="7">
    <location>
        <begin position="286"/>
        <end position="305"/>
    </location>
</feature>
<feature type="transmembrane region" description="Helical" evidence="7">
    <location>
        <begin position="29"/>
        <end position="50"/>
    </location>
</feature>
<comment type="caution">
    <text evidence="8">The sequence shown here is derived from an EMBL/GenBank/DDBJ whole genome shotgun (WGS) entry which is preliminary data.</text>
</comment>
<evidence type="ECO:0000256" key="2">
    <source>
        <dbReference type="ARBA" id="ARBA00022448"/>
    </source>
</evidence>
<gene>
    <name evidence="8" type="ORF">NON19_07415</name>
</gene>
<evidence type="ECO:0000256" key="3">
    <source>
        <dbReference type="ARBA" id="ARBA00022475"/>
    </source>
</evidence>
<feature type="transmembrane region" description="Helical" evidence="7">
    <location>
        <begin position="226"/>
        <end position="247"/>
    </location>
</feature>
<feature type="transmembrane region" description="Helical" evidence="7">
    <location>
        <begin position="259"/>
        <end position="280"/>
    </location>
</feature>
<keyword evidence="5 7" id="KW-1133">Transmembrane helix</keyword>
<dbReference type="InterPro" id="IPR036259">
    <property type="entry name" value="MFS_trans_sf"/>
</dbReference>
<dbReference type="SUPFAM" id="SSF103473">
    <property type="entry name" value="MFS general substrate transporter"/>
    <property type="match status" value="1"/>
</dbReference>
<evidence type="ECO:0000256" key="5">
    <source>
        <dbReference type="ARBA" id="ARBA00022989"/>
    </source>
</evidence>
<evidence type="ECO:0000256" key="4">
    <source>
        <dbReference type="ARBA" id="ARBA00022692"/>
    </source>
</evidence>
<organism evidence="8 9">
    <name type="scientific">Streptantibioticus rubrisoli</name>
    <dbReference type="NCBI Taxonomy" id="1387313"/>
    <lineage>
        <taxon>Bacteria</taxon>
        <taxon>Bacillati</taxon>
        <taxon>Actinomycetota</taxon>
        <taxon>Actinomycetes</taxon>
        <taxon>Kitasatosporales</taxon>
        <taxon>Streptomycetaceae</taxon>
        <taxon>Streptantibioticus</taxon>
    </lineage>
</organism>
<evidence type="ECO:0000256" key="6">
    <source>
        <dbReference type="ARBA" id="ARBA00023136"/>
    </source>
</evidence>
<accession>A0ABT1P918</accession>
<keyword evidence="6 7" id="KW-0472">Membrane</keyword>
<evidence type="ECO:0000313" key="9">
    <source>
        <dbReference type="Proteomes" id="UP001206206"/>
    </source>
</evidence>
<keyword evidence="3" id="KW-1003">Cell membrane</keyword>
<comment type="subcellular location">
    <subcellularLocation>
        <location evidence="1">Cell membrane</location>
        <topology evidence="1">Multi-pass membrane protein</topology>
    </subcellularLocation>
</comment>
<dbReference type="PANTHER" id="PTHR23517:SF2">
    <property type="entry name" value="MULTIDRUG RESISTANCE PROTEIN MDTH"/>
    <property type="match status" value="1"/>
</dbReference>